<keyword evidence="4" id="KW-1185">Reference proteome</keyword>
<evidence type="ECO:0000313" key="4">
    <source>
        <dbReference type="Proteomes" id="UP001152130"/>
    </source>
</evidence>
<name>A0A9W8PHV1_9HYPO</name>
<keyword evidence="1" id="KW-0175">Coiled coil</keyword>
<sequence length="400" mass="45061">MTDTAPVTTSEDWNCNDAEAMASVVELVCRPGPSVSLNDLRHLLVGLYNKRKQRNGSENYDVTALNADCHLARKWVSRTHQDLEAIQRSIMTVVHAFRTPPFSHGEEHCDDQAELDTSIDKIHQDFKSNVHNNLIGLEQGLLSPSNSRCVKESPAPEAPQLNPRKRTRLALSPDDGLDTELQDTSSSPDLGTDPEMNRIESSRRISINRQISILQERIAGTESVKNMCLKEKEEKQRELKRIDEYQWQALHDEAIRLHDLAANRLETAEKFAEVILSAIVEHGEKCLQPRDVLVHSQEEVMKADKAKEAAKAGLESLENDLTGEEEHRVEVRDRITTLQMAIDDYDCDIAKDEMEKQDLLIQLASLDILCSSGLQTVPIEKRDALLSALHDVLGHVTFQE</sequence>
<comment type="caution">
    <text evidence="3">The sequence shown here is derived from an EMBL/GenBank/DDBJ whole genome shotgun (WGS) entry which is preliminary data.</text>
</comment>
<proteinExistence type="predicted"/>
<reference evidence="3" key="1">
    <citation type="submission" date="2022-10" db="EMBL/GenBank/DDBJ databases">
        <title>Fusarium specimens isolated from Avocado Roots.</title>
        <authorList>
            <person name="Stajich J."/>
            <person name="Roper C."/>
            <person name="Heimlech-Rivalta G."/>
        </authorList>
    </citation>
    <scope>NUCLEOTIDE SEQUENCE</scope>
    <source>
        <strain evidence="3">CF00143</strain>
    </source>
</reference>
<gene>
    <name evidence="3" type="ORF">NW766_010510</name>
</gene>
<evidence type="ECO:0000256" key="2">
    <source>
        <dbReference type="SAM" id="MobiDB-lite"/>
    </source>
</evidence>
<accession>A0A9W8PHV1</accession>
<dbReference type="EMBL" id="JAPDHF010000019">
    <property type="protein sequence ID" value="KAJ4006423.1"/>
    <property type="molecule type" value="Genomic_DNA"/>
</dbReference>
<organism evidence="3 4">
    <name type="scientific">Fusarium irregulare</name>
    <dbReference type="NCBI Taxonomy" id="2494466"/>
    <lineage>
        <taxon>Eukaryota</taxon>
        <taxon>Fungi</taxon>
        <taxon>Dikarya</taxon>
        <taxon>Ascomycota</taxon>
        <taxon>Pezizomycotina</taxon>
        <taxon>Sordariomycetes</taxon>
        <taxon>Hypocreomycetidae</taxon>
        <taxon>Hypocreales</taxon>
        <taxon>Nectriaceae</taxon>
        <taxon>Fusarium</taxon>
        <taxon>Fusarium incarnatum-equiseti species complex</taxon>
    </lineage>
</organism>
<feature type="coiled-coil region" evidence="1">
    <location>
        <begin position="300"/>
        <end position="334"/>
    </location>
</feature>
<dbReference type="Proteomes" id="UP001152130">
    <property type="component" value="Unassembled WGS sequence"/>
</dbReference>
<feature type="region of interest" description="Disordered" evidence="2">
    <location>
        <begin position="145"/>
        <end position="196"/>
    </location>
</feature>
<evidence type="ECO:0000313" key="3">
    <source>
        <dbReference type="EMBL" id="KAJ4006423.1"/>
    </source>
</evidence>
<evidence type="ECO:0000256" key="1">
    <source>
        <dbReference type="SAM" id="Coils"/>
    </source>
</evidence>
<protein>
    <submittedName>
        <fullName evidence="3">Uncharacterized protein</fullName>
    </submittedName>
</protein>
<dbReference type="AlphaFoldDB" id="A0A9W8PHV1"/>